<accession>A0A1R0H6X3</accession>
<protein>
    <submittedName>
        <fullName evidence="2">Uncharacterized protein</fullName>
    </submittedName>
</protein>
<dbReference type="EMBL" id="LSSL01000297">
    <property type="protein sequence ID" value="OLY84940.1"/>
    <property type="molecule type" value="Genomic_DNA"/>
</dbReference>
<comment type="caution">
    <text evidence="2">The sequence shown here is derived from an EMBL/GenBank/DDBJ whole genome shotgun (WGS) entry which is preliminary data.</text>
</comment>
<evidence type="ECO:0000256" key="1">
    <source>
        <dbReference type="SAM" id="MobiDB-lite"/>
    </source>
</evidence>
<gene>
    <name evidence="2" type="ORF">AYI68_g881</name>
</gene>
<dbReference type="Proteomes" id="UP000187455">
    <property type="component" value="Unassembled WGS sequence"/>
</dbReference>
<feature type="compositionally biased region" description="Polar residues" evidence="1">
    <location>
        <begin position="315"/>
        <end position="327"/>
    </location>
</feature>
<dbReference type="STRING" id="133383.A0A1R0H6X3"/>
<sequence>MLCIDADSRISALQALNDPWLKAYKDGPVWRIQGINDFSFIEFPANSGNETPQTQSLPSSLIDSQPISDILEPSPISKPFPHKTATNPLVIISPNTNKSINQPLVLSEIQEPNNSCVEVYDSPKNIFSKSISFNSDLGKNCETKNNEVRISISSPNLSELASNLEDTKGCANSHSSNSEFQLPYNFLDPHVLISQRKKARNENSVDSSYSESNFVVDGDLISPYFKKTPKVKNTNSVESSQKSFLEDESINKFITVNIEQKPNHSVYQNFNFGFSQCPDSSLNIFSDDFNVCEIESPKNPVLFLNNSKIQKRNASNCSENLSSDKSCNSSGKTSKFSKKSKLNSSGST</sequence>
<name>A0A1R0H6X3_9FUNG</name>
<feature type="region of interest" description="Disordered" evidence="1">
    <location>
        <begin position="315"/>
        <end position="348"/>
    </location>
</feature>
<proteinExistence type="predicted"/>
<dbReference type="AlphaFoldDB" id="A0A1R0H6X3"/>
<keyword evidence="3" id="KW-1185">Reference proteome</keyword>
<reference evidence="2 3" key="1">
    <citation type="journal article" date="2016" name="Mol. Biol. Evol.">
        <title>Genome-Wide Survey of Gut Fungi (Harpellales) Reveals the First Horizontally Transferred Ubiquitin Gene from a Mosquito Host.</title>
        <authorList>
            <person name="Wang Y."/>
            <person name="White M.M."/>
            <person name="Kvist S."/>
            <person name="Moncalvo J.M."/>
        </authorList>
    </citation>
    <scope>NUCLEOTIDE SEQUENCE [LARGE SCALE GENOMIC DNA]</scope>
    <source>
        <strain evidence="2 3">ALG-7-W6</strain>
    </source>
</reference>
<evidence type="ECO:0000313" key="2">
    <source>
        <dbReference type="EMBL" id="OLY84940.1"/>
    </source>
</evidence>
<evidence type="ECO:0000313" key="3">
    <source>
        <dbReference type="Proteomes" id="UP000187455"/>
    </source>
</evidence>
<organism evidence="2 3">
    <name type="scientific">Smittium mucronatum</name>
    <dbReference type="NCBI Taxonomy" id="133383"/>
    <lineage>
        <taxon>Eukaryota</taxon>
        <taxon>Fungi</taxon>
        <taxon>Fungi incertae sedis</taxon>
        <taxon>Zoopagomycota</taxon>
        <taxon>Kickxellomycotina</taxon>
        <taxon>Harpellomycetes</taxon>
        <taxon>Harpellales</taxon>
        <taxon>Legeriomycetaceae</taxon>
        <taxon>Smittium</taxon>
    </lineage>
</organism>